<dbReference type="SUPFAM" id="SSF56112">
    <property type="entry name" value="Protein kinase-like (PK-like)"/>
    <property type="match status" value="1"/>
</dbReference>
<comment type="subcellular location">
    <subcellularLocation>
        <location evidence="1">Membrane</location>
        <topology evidence="1">Single-pass type I membrane protein</topology>
    </subcellularLocation>
</comment>
<evidence type="ECO:0000256" key="6">
    <source>
        <dbReference type="ARBA" id="ARBA00022741"/>
    </source>
</evidence>
<sequence>MEMGEKMEQSAVVSVSVGVIALLVTSFYVYWRMKEKRLNKLKEQFFQQNGGFILLQKISRHRGSKETAKLFTVEELKTATNNFDESKILGKGGQGTVYRGLLSDNRTVAIKRSKISGSTQIEQFINEVVLLSQINHRNVVRLLGCCLETEVPLLVYEFIPNGTIFEHLHDQTELTTLVQGTLGYLDPEYMHTSQLTEKSDVYSFGVVLAELLTGKKALSFAVSPEVRNLAIYVVSSMEEGCLVQIVDEHIINEANVEDLVEFANVAKECLRVKREERPSMKEVAMQLEGLRGVVGEKHRLEETKSSLKASSSSILDVESSKFIDSLSQVPMSLAGGR</sequence>
<reference evidence="15 16" key="1">
    <citation type="submission" date="2019-01" db="EMBL/GenBank/DDBJ databases">
        <title>Sequencing of cultivated peanut Arachis hypogaea provides insights into genome evolution and oil improvement.</title>
        <authorList>
            <person name="Chen X."/>
        </authorList>
    </citation>
    <scope>NUCLEOTIDE SEQUENCE [LARGE SCALE GENOMIC DNA]</scope>
    <source>
        <strain evidence="16">cv. Fuhuasheng</strain>
        <tissue evidence="15">Leaves</tissue>
    </source>
</reference>
<keyword evidence="4 13" id="KW-0812">Transmembrane</keyword>
<keyword evidence="10 13" id="KW-0472">Membrane</keyword>
<dbReference type="GO" id="GO:0004674">
    <property type="term" value="F:protein serine/threonine kinase activity"/>
    <property type="evidence" value="ECO:0007669"/>
    <property type="project" value="UniProtKB-KW"/>
</dbReference>
<comment type="caution">
    <text evidence="15">The sequence shown here is derived from an EMBL/GenBank/DDBJ whole genome shotgun (WGS) entry which is preliminary data.</text>
</comment>
<comment type="catalytic activity">
    <reaction evidence="11">
        <text>L-seryl-[protein] + ATP = O-phospho-L-seryl-[protein] + ADP + H(+)</text>
        <dbReference type="Rhea" id="RHEA:17989"/>
        <dbReference type="Rhea" id="RHEA-COMP:9863"/>
        <dbReference type="Rhea" id="RHEA-COMP:11604"/>
        <dbReference type="ChEBI" id="CHEBI:15378"/>
        <dbReference type="ChEBI" id="CHEBI:29999"/>
        <dbReference type="ChEBI" id="CHEBI:30616"/>
        <dbReference type="ChEBI" id="CHEBI:83421"/>
        <dbReference type="ChEBI" id="CHEBI:456216"/>
    </reaction>
</comment>
<keyword evidence="8" id="KW-0067">ATP-binding</keyword>
<evidence type="ECO:0000256" key="2">
    <source>
        <dbReference type="ARBA" id="ARBA00022527"/>
    </source>
</evidence>
<dbReference type="Gene3D" id="3.30.200.20">
    <property type="entry name" value="Phosphorylase Kinase, domain 1"/>
    <property type="match status" value="1"/>
</dbReference>
<dbReference type="InterPro" id="IPR011009">
    <property type="entry name" value="Kinase-like_dom_sf"/>
</dbReference>
<organism evidence="15 16">
    <name type="scientific">Arachis hypogaea</name>
    <name type="common">Peanut</name>
    <dbReference type="NCBI Taxonomy" id="3818"/>
    <lineage>
        <taxon>Eukaryota</taxon>
        <taxon>Viridiplantae</taxon>
        <taxon>Streptophyta</taxon>
        <taxon>Embryophyta</taxon>
        <taxon>Tracheophyta</taxon>
        <taxon>Spermatophyta</taxon>
        <taxon>Magnoliopsida</taxon>
        <taxon>eudicotyledons</taxon>
        <taxon>Gunneridae</taxon>
        <taxon>Pentapetalae</taxon>
        <taxon>rosids</taxon>
        <taxon>fabids</taxon>
        <taxon>Fabales</taxon>
        <taxon>Fabaceae</taxon>
        <taxon>Papilionoideae</taxon>
        <taxon>50 kb inversion clade</taxon>
        <taxon>dalbergioids sensu lato</taxon>
        <taxon>Dalbergieae</taxon>
        <taxon>Pterocarpus clade</taxon>
        <taxon>Arachis</taxon>
    </lineage>
</organism>
<keyword evidence="3" id="KW-0808">Transferase</keyword>
<evidence type="ECO:0000256" key="7">
    <source>
        <dbReference type="ARBA" id="ARBA00022777"/>
    </source>
</evidence>
<dbReference type="Gene3D" id="1.10.510.10">
    <property type="entry name" value="Transferase(Phosphotransferase) domain 1"/>
    <property type="match status" value="1"/>
</dbReference>
<dbReference type="PANTHER" id="PTHR27005">
    <property type="entry name" value="WALL-ASSOCIATED RECEPTOR KINASE-LIKE 21"/>
    <property type="match status" value="1"/>
</dbReference>
<dbReference type="FunFam" id="3.30.200.20:FF:000043">
    <property type="entry name" value="Wall-associated receptor kinase 2"/>
    <property type="match status" value="1"/>
</dbReference>
<evidence type="ECO:0000256" key="8">
    <source>
        <dbReference type="ARBA" id="ARBA00022840"/>
    </source>
</evidence>
<dbReference type="GO" id="GO:0005524">
    <property type="term" value="F:ATP binding"/>
    <property type="evidence" value="ECO:0007669"/>
    <property type="project" value="UniProtKB-KW"/>
</dbReference>
<dbReference type="InterPro" id="IPR045274">
    <property type="entry name" value="WAK-like"/>
</dbReference>
<dbReference type="PROSITE" id="PS50011">
    <property type="entry name" value="PROTEIN_KINASE_DOM"/>
    <property type="match status" value="1"/>
</dbReference>
<protein>
    <recommendedName>
        <fullName evidence="14">Protein kinase domain-containing protein</fullName>
    </recommendedName>
</protein>
<evidence type="ECO:0000256" key="5">
    <source>
        <dbReference type="ARBA" id="ARBA00022729"/>
    </source>
</evidence>
<evidence type="ECO:0000256" key="1">
    <source>
        <dbReference type="ARBA" id="ARBA00004479"/>
    </source>
</evidence>
<keyword evidence="5" id="KW-0732">Signal</keyword>
<evidence type="ECO:0000256" key="3">
    <source>
        <dbReference type="ARBA" id="ARBA00022679"/>
    </source>
</evidence>
<proteinExistence type="predicted"/>
<dbReference type="Proteomes" id="UP000289738">
    <property type="component" value="Chromosome A08"/>
</dbReference>
<evidence type="ECO:0000256" key="9">
    <source>
        <dbReference type="ARBA" id="ARBA00022989"/>
    </source>
</evidence>
<dbReference type="Pfam" id="PF07714">
    <property type="entry name" value="PK_Tyr_Ser-Thr"/>
    <property type="match status" value="2"/>
</dbReference>
<evidence type="ECO:0000259" key="14">
    <source>
        <dbReference type="PROSITE" id="PS50011"/>
    </source>
</evidence>
<name>A0A445BSS7_ARAHY</name>
<dbReference type="EMBL" id="SDMP01000008">
    <property type="protein sequence ID" value="RYR41755.1"/>
    <property type="molecule type" value="Genomic_DNA"/>
</dbReference>
<gene>
    <name evidence="15" type="ORF">Ahy_A08g038166</name>
</gene>
<dbReference type="PANTHER" id="PTHR27005:SF511">
    <property type="entry name" value="WALL-ASSOCIATED RECEPTOR KINASE 1-RELATED"/>
    <property type="match status" value="1"/>
</dbReference>
<evidence type="ECO:0000313" key="15">
    <source>
        <dbReference type="EMBL" id="RYR41755.1"/>
    </source>
</evidence>
<feature type="transmembrane region" description="Helical" evidence="13">
    <location>
        <begin position="12"/>
        <end position="31"/>
    </location>
</feature>
<keyword evidence="9 13" id="KW-1133">Transmembrane helix</keyword>
<evidence type="ECO:0000313" key="16">
    <source>
        <dbReference type="Proteomes" id="UP000289738"/>
    </source>
</evidence>
<dbReference type="InterPro" id="IPR001245">
    <property type="entry name" value="Ser-Thr/Tyr_kinase_cat_dom"/>
</dbReference>
<evidence type="ECO:0000256" key="4">
    <source>
        <dbReference type="ARBA" id="ARBA00022692"/>
    </source>
</evidence>
<feature type="domain" description="Protein kinase" evidence="14">
    <location>
        <begin position="83"/>
        <end position="337"/>
    </location>
</feature>
<evidence type="ECO:0000256" key="13">
    <source>
        <dbReference type="SAM" id="Phobius"/>
    </source>
</evidence>
<keyword evidence="6" id="KW-0547">Nucleotide-binding</keyword>
<dbReference type="InterPro" id="IPR000719">
    <property type="entry name" value="Prot_kinase_dom"/>
</dbReference>
<keyword evidence="7" id="KW-0418">Kinase</keyword>
<evidence type="ECO:0000256" key="10">
    <source>
        <dbReference type="ARBA" id="ARBA00023136"/>
    </source>
</evidence>
<accession>A0A445BSS7</accession>
<dbReference type="GO" id="GO:0005886">
    <property type="term" value="C:plasma membrane"/>
    <property type="evidence" value="ECO:0007669"/>
    <property type="project" value="TreeGrafter"/>
</dbReference>
<comment type="catalytic activity">
    <reaction evidence="12">
        <text>L-threonyl-[protein] + ATP = O-phospho-L-threonyl-[protein] + ADP + H(+)</text>
        <dbReference type="Rhea" id="RHEA:46608"/>
        <dbReference type="Rhea" id="RHEA-COMP:11060"/>
        <dbReference type="Rhea" id="RHEA-COMP:11605"/>
        <dbReference type="ChEBI" id="CHEBI:15378"/>
        <dbReference type="ChEBI" id="CHEBI:30013"/>
        <dbReference type="ChEBI" id="CHEBI:30616"/>
        <dbReference type="ChEBI" id="CHEBI:61977"/>
        <dbReference type="ChEBI" id="CHEBI:456216"/>
    </reaction>
</comment>
<dbReference type="GO" id="GO:0007166">
    <property type="term" value="P:cell surface receptor signaling pathway"/>
    <property type="evidence" value="ECO:0007669"/>
    <property type="project" value="InterPro"/>
</dbReference>
<keyword evidence="2" id="KW-0723">Serine/threonine-protein kinase</keyword>
<dbReference type="AlphaFoldDB" id="A0A445BSS7"/>
<evidence type="ECO:0000256" key="12">
    <source>
        <dbReference type="ARBA" id="ARBA00047951"/>
    </source>
</evidence>
<keyword evidence="16" id="KW-1185">Reference proteome</keyword>
<evidence type="ECO:0000256" key="11">
    <source>
        <dbReference type="ARBA" id="ARBA00047558"/>
    </source>
</evidence>